<dbReference type="InterPro" id="IPR028921">
    <property type="entry name" value="NTF2_fold_dom"/>
</dbReference>
<accession>A0A6C0GTU6</accession>
<dbReference type="EMBL" id="CP048222">
    <property type="protein sequence ID" value="QHT71595.1"/>
    <property type="molecule type" value="Genomic_DNA"/>
</dbReference>
<gene>
    <name evidence="2" type="ORF">GXP67_35480</name>
</gene>
<organism evidence="2 3">
    <name type="scientific">Rhodocytophaga rosea</name>
    <dbReference type="NCBI Taxonomy" id="2704465"/>
    <lineage>
        <taxon>Bacteria</taxon>
        <taxon>Pseudomonadati</taxon>
        <taxon>Bacteroidota</taxon>
        <taxon>Cytophagia</taxon>
        <taxon>Cytophagales</taxon>
        <taxon>Rhodocytophagaceae</taxon>
        <taxon>Rhodocytophaga</taxon>
    </lineage>
</organism>
<reference evidence="2 3" key="1">
    <citation type="submission" date="2020-01" db="EMBL/GenBank/DDBJ databases">
        <authorList>
            <person name="Kim M.K."/>
        </authorList>
    </citation>
    <scope>NUCLEOTIDE SEQUENCE [LARGE SCALE GENOMIC DNA]</scope>
    <source>
        <strain evidence="2 3">172606-1</strain>
    </source>
</reference>
<protein>
    <recommendedName>
        <fullName evidence="1">NTF2 fold domain-containing protein</fullName>
    </recommendedName>
</protein>
<keyword evidence="3" id="KW-1185">Reference proteome</keyword>
<name>A0A6C0GTU6_9BACT</name>
<evidence type="ECO:0000313" key="2">
    <source>
        <dbReference type="EMBL" id="QHT71595.1"/>
    </source>
</evidence>
<evidence type="ECO:0000259" key="1">
    <source>
        <dbReference type="Pfam" id="PF15631"/>
    </source>
</evidence>
<dbReference type="RefSeq" id="WP_162447530.1">
    <property type="nucleotide sequence ID" value="NZ_CP048222.1"/>
</dbReference>
<evidence type="ECO:0000313" key="3">
    <source>
        <dbReference type="Proteomes" id="UP000480178"/>
    </source>
</evidence>
<dbReference type="PROSITE" id="PS51257">
    <property type="entry name" value="PROKAR_LIPOPROTEIN"/>
    <property type="match status" value="1"/>
</dbReference>
<sequence length="123" mass="13880">MKRIKRKYLILLVVWLGLILTGSCSTKKVGLTANQSKSQSADSLQIKNDPLIKDEQMAVALAEPILFRRFGKKHILRQKPYRVKQINNYWIIQGYLPAGSDGGVFEITLDGNDGKIIKIMHGQ</sequence>
<dbReference type="AlphaFoldDB" id="A0A6C0GTU6"/>
<proteinExistence type="predicted"/>
<dbReference type="Pfam" id="PF15631">
    <property type="entry name" value="Imm-NTF2-2"/>
    <property type="match status" value="1"/>
</dbReference>
<feature type="domain" description="NTF2 fold" evidence="1">
    <location>
        <begin position="57"/>
        <end position="123"/>
    </location>
</feature>
<dbReference type="Proteomes" id="UP000480178">
    <property type="component" value="Chromosome"/>
</dbReference>
<dbReference type="KEGG" id="rhoz:GXP67_35480"/>